<name>A0A2V1E2V9_9PLEO</name>
<evidence type="ECO:0000313" key="2">
    <source>
        <dbReference type="Proteomes" id="UP000244855"/>
    </source>
</evidence>
<protein>
    <submittedName>
        <fullName evidence="1">Uncharacterized protein</fullName>
    </submittedName>
</protein>
<dbReference type="EMBL" id="KZ805318">
    <property type="protein sequence ID" value="PVI04868.1"/>
    <property type="molecule type" value="Genomic_DNA"/>
</dbReference>
<organism evidence="1 2">
    <name type="scientific">Periconia macrospinosa</name>
    <dbReference type="NCBI Taxonomy" id="97972"/>
    <lineage>
        <taxon>Eukaryota</taxon>
        <taxon>Fungi</taxon>
        <taxon>Dikarya</taxon>
        <taxon>Ascomycota</taxon>
        <taxon>Pezizomycotina</taxon>
        <taxon>Dothideomycetes</taxon>
        <taxon>Pleosporomycetidae</taxon>
        <taxon>Pleosporales</taxon>
        <taxon>Massarineae</taxon>
        <taxon>Periconiaceae</taxon>
        <taxon>Periconia</taxon>
    </lineage>
</organism>
<sequence>MRPDMCVCPCARMEGWISCHSYAYVLCTHRQTHTQKKTDKGVTVTALLIVRLTFSNFSNYCTVPRCWIFGGPETSQVVRQRAHAGRLTKKACTHGQQSLKERNKVFVGCFSDSAKGLHFGFVIESGECTYALEGGGQKGGEVSLDKRMRKKVVKLSRGV</sequence>
<reference evidence="1 2" key="1">
    <citation type="journal article" date="2018" name="Sci. Rep.">
        <title>Comparative genomics provides insights into the lifestyle and reveals functional heterogeneity of dark septate endophytic fungi.</title>
        <authorList>
            <person name="Knapp D.G."/>
            <person name="Nemeth J.B."/>
            <person name="Barry K."/>
            <person name="Hainaut M."/>
            <person name="Henrissat B."/>
            <person name="Johnson J."/>
            <person name="Kuo A."/>
            <person name="Lim J.H.P."/>
            <person name="Lipzen A."/>
            <person name="Nolan M."/>
            <person name="Ohm R.A."/>
            <person name="Tamas L."/>
            <person name="Grigoriev I.V."/>
            <person name="Spatafora J.W."/>
            <person name="Nagy L.G."/>
            <person name="Kovacs G.M."/>
        </authorList>
    </citation>
    <scope>NUCLEOTIDE SEQUENCE [LARGE SCALE GENOMIC DNA]</scope>
    <source>
        <strain evidence="1 2">DSE2036</strain>
    </source>
</reference>
<dbReference type="AlphaFoldDB" id="A0A2V1E2V9"/>
<dbReference type="Proteomes" id="UP000244855">
    <property type="component" value="Unassembled WGS sequence"/>
</dbReference>
<evidence type="ECO:0000313" key="1">
    <source>
        <dbReference type="EMBL" id="PVI04868.1"/>
    </source>
</evidence>
<accession>A0A2V1E2V9</accession>
<gene>
    <name evidence="1" type="ORF">DM02DRAFT_145300</name>
</gene>
<keyword evidence="2" id="KW-1185">Reference proteome</keyword>
<proteinExistence type="predicted"/>